<dbReference type="RefSeq" id="WP_102281783.1">
    <property type="nucleotide sequence ID" value="NZ_JAJGZN020000003.1"/>
</dbReference>
<gene>
    <name evidence="2" type="ORF">BCT74_20705</name>
    <name evidence="1" type="ORF">BCT99_25520</name>
</gene>
<evidence type="ECO:0000313" key="3">
    <source>
        <dbReference type="Proteomes" id="UP000235385"/>
    </source>
</evidence>
<organism evidence="2 4">
    <name type="scientific">Vibrio lentus</name>
    <dbReference type="NCBI Taxonomy" id="136468"/>
    <lineage>
        <taxon>Bacteria</taxon>
        <taxon>Pseudomonadati</taxon>
        <taxon>Pseudomonadota</taxon>
        <taxon>Gammaproteobacteria</taxon>
        <taxon>Vibrionales</taxon>
        <taxon>Vibrionaceae</taxon>
        <taxon>Vibrio</taxon>
    </lineage>
</organism>
<proteinExistence type="predicted"/>
<reference evidence="2" key="2">
    <citation type="submission" date="2016-07" db="EMBL/GenBank/DDBJ databases">
        <authorList>
            <person name="Wan K."/>
            <person name="Booth B."/>
            <person name="Spirohn K."/>
            <person name="Hao T."/>
            <person name="Hu Y."/>
            <person name="Calderwood M."/>
            <person name="Hill D."/>
            <person name="Mohr S."/>
            <person name="Vidal M."/>
            <person name="Celniker S."/>
            <person name="Perrimon N."/>
        </authorList>
    </citation>
    <scope>NUCLEOTIDE SEQUENCE</scope>
    <source>
        <strain evidence="2">10N.261.51.B8</strain>
    </source>
</reference>
<reference evidence="2" key="4">
    <citation type="journal article" date="2018" name="Nature">
        <title>A major lineage of non-tailed dsDNA viruses as unrecognized killers of marine bacteria.</title>
        <authorList>
            <person name="Kauffman K.M."/>
            <person name="Hussain F.A."/>
            <person name="Yang J."/>
            <person name="Arevalo P."/>
            <person name="Brown J.M."/>
            <person name="Chang W.K."/>
            <person name="VanInsberghe D."/>
            <person name="Elsherbini J."/>
            <person name="Sharma R.S."/>
            <person name="Cutler M.B."/>
            <person name="Kelly L."/>
            <person name="Polz M.F."/>
        </authorList>
    </citation>
    <scope>NUCLEOTIDE SEQUENCE</scope>
    <source>
        <strain evidence="2">10N.261.51.B8</strain>
        <strain evidence="1">10N.261.52.F7</strain>
    </source>
</reference>
<reference evidence="3 4" key="1">
    <citation type="submission" date="2016-07" db="EMBL/GenBank/DDBJ databases">
        <title>Nontailed viruses are major unrecognized killers of bacteria in the ocean.</title>
        <authorList>
            <person name="Kauffman K."/>
            <person name="Hussain F."/>
            <person name="Yang J."/>
            <person name="Arevalo P."/>
            <person name="Brown J."/>
            <person name="Cutler M."/>
            <person name="Kelly L."/>
            <person name="Polz M.F."/>
        </authorList>
    </citation>
    <scope>NUCLEOTIDE SEQUENCE [LARGE SCALE GENOMIC DNA]</scope>
    <source>
        <strain evidence="4">10N.261.51.B8</strain>
        <strain evidence="3">10N.261.52.F7</strain>
    </source>
</reference>
<dbReference type="EMBL" id="MCYL01000014">
    <property type="protein sequence ID" value="PML56544.1"/>
    <property type="molecule type" value="Genomic_DNA"/>
</dbReference>
<dbReference type="AlphaFoldDB" id="A0A2N7GLW8"/>
<reference evidence="1" key="3">
    <citation type="submission" date="2016-07" db="EMBL/GenBank/DDBJ databases">
        <authorList>
            <person name="Kauffman K."/>
            <person name="Arevalo P."/>
            <person name="Polz M.F."/>
        </authorList>
    </citation>
    <scope>NUCLEOTIDE SEQUENCE</scope>
    <source>
        <strain evidence="1">10N.261.52.F7</strain>
    </source>
</reference>
<accession>A0A2N7GLW8</accession>
<dbReference type="EMBL" id="MCXM01000036">
    <property type="protein sequence ID" value="PMK42947.1"/>
    <property type="molecule type" value="Genomic_DNA"/>
</dbReference>
<evidence type="ECO:0000313" key="1">
    <source>
        <dbReference type="EMBL" id="PMK42947.1"/>
    </source>
</evidence>
<sequence>MKGSLKKNRYLKFLGRLKKIQIAKLRSYGLLTREEAYEKRMSPIKTENNSDWSEGYAKTRLELWGFPELQTVDRNPRYKDQIKLHAKRKSLPHMLTPDFVVGTHKITANDPNDFYLDAHEITEGLWGNFNDNKNKFPDGNPIKAMYEEMNNTSYTSEKPYRLILNELNTDLRNSLYKSVIDKTSKYSAKRGGNTSKFGMISVMSNKNTSIAMVVYTKLILSIFDDMLIPFAKSELPSILPTLSSMKQDLVIPTGVGELKSLCMPFDGKWTFWLLIGYGPFKNKDLLIVNSTGLSALDNSCEVKKWLFSILYKNSAI</sequence>
<evidence type="ECO:0000313" key="2">
    <source>
        <dbReference type="EMBL" id="PML56544.1"/>
    </source>
</evidence>
<dbReference type="Proteomes" id="UP000235746">
    <property type="component" value="Unassembled WGS sequence"/>
</dbReference>
<comment type="caution">
    <text evidence="2">The sequence shown here is derived from an EMBL/GenBank/DDBJ whole genome shotgun (WGS) entry which is preliminary data.</text>
</comment>
<evidence type="ECO:0000313" key="4">
    <source>
        <dbReference type="Proteomes" id="UP000235746"/>
    </source>
</evidence>
<protein>
    <submittedName>
        <fullName evidence="2">Uncharacterized protein</fullName>
    </submittedName>
</protein>
<name>A0A2N7GLW8_9VIBR</name>